<dbReference type="InterPro" id="IPR038417">
    <property type="entry name" value="Alpga-gal_N_sf"/>
</dbReference>
<evidence type="ECO:0000313" key="6">
    <source>
        <dbReference type="Proteomes" id="UP000248764"/>
    </source>
</evidence>
<dbReference type="CDD" id="cd14791">
    <property type="entry name" value="GH36"/>
    <property type="match status" value="1"/>
</dbReference>
<comment type="caution">
    <text evidence="5">The sequence shown here is derived from an EMBL/GenBank/DDBJ whole genome shotgun (WGS) entry which is preliminary data.</text>
</comment>
<evidence type="ECO:0000313" key="5">
    <source>
        <dbReference type="EMBL" id="PZF80325.1"/>
    </source>
</evidence>
<name>A0A2W2AYN8_9ACTN</name>
<sequence length="622" mass="66598">MTARLVRSDDEVRLLVGAEPVLSGPAAGLVDADGAEPVAEWSATPLTVGGVWELTVTVSNPGAVPVTVRRADPLRARLGPGEWAGLHFTSAWGAEFAPVRTPDLVGGLVVETRSGRSSHGAHPWVGLERPGAAVIVAPAWSGNWHITLDPSGELTAGISPWEFALELPPGASWRAPSVVIAAGPDLEAAAVALTRAVARDLLPRPPGALPVEWNHWWPYEDAEIDEATFLANAAVAASLGIEVCTLDAGWFGRPDEGSRWTDERGDWDEVNTARFPHGLAALAGAVRERGAGFGVWVEAEALGAASRLRREHPELVATRSAPVEPVGYRDTTVSLDPDDPAFLGYVCLGSPAGRAHVAAGLDDVVGTTGATWLKLDFNVDPGAGCDRTDHGHGAGDGLLRHYEGLYAVLDAFRRDHPDVVLEACSSGGLRIDLGLARHVHCFFLSDPDWTEHHLQVEWAAGLLLPPVAMLHWSWSPWRGEHPGQAIDVAALTPDEFGATLLAASFHRFGISQRLPELPGRLRARLAEHVELYRDVVAEFVRDGTLHRLTGQPLRGGGGPREVATQLSLDDDRHLLRVIRLPADGGPPRPGDTAPAPRGLRPDRRYSTRRLAPGLWLVEHSGD</sequence>
<dbReference type="EC" id="3.2.1.22" evidence="2"/>
<dbReference type="InterPro" id="IPR002252">
    <property type="entry name" value="Glyco_hydro_36"/>
</dbReference>
<dbReference type="InterPro" id="IPR017853">
    <property type="entry name" value="GH"/>
</dbReference>
<dbReference type="Gene3D" id="2.70.98.60">
    <property type="entry name" value="alpha-galactosidase from lactobacil brevis"/>
    <property type="match status" value="1"/>
</dbReference>
<evidence type="ECO:0000256" key="1">
    <source>
        <dbReference type="ARBA" id="ARBA00001255"/>
    </source>
</evidence>
<feature type="domain" description="Glycosyl hydrolase family 36 N-terminal" evidence="4">
    <location>
        <begin position="49"/>
        <end position="167"/>
    </location>
</feature>
<dbReference type="Gene3D" id="3.20.20.70">
    <property type="entry name" value="Aldolase class I"/>
    <property type="match status" value="1"/>
</dbReference>
<dbReference type="InterPro" id="IPR031704">
    <property type="entry name" value="Glyco_hydro_36_N"/>
</dbReference>
<keyword evidence="6" id="KW-1185">Reference proteome</keyword>
<evidence type="ECO:0000259" key="4">
    <source>
        <dbReference type="Pfam" id="PF16875"/>
    </source>
</evidence>
<evidence type="ECO:0000256" key="3">
    <source>
        <dbReference type="SAM" id="MobiDB-lite"/>
    </source>
</evidence>
<dbReference type="GO" id="GO:0016052">
    <property type="term" value="P:carbohydrate catabolic process"/>
    <property type="evidence" value="ECO:0007669"/>
    <property type="project" value="InterPro"/>
</dbReference>
<dbReference type="Proteomes" id="UP000248764">
    <property type="component" value="Unassembled WGS sequence"/>
</dbReference>
<feature type="region of interest" description="Disordered" evidence="3">
    <location>
        <begin position="580"/>
        <end position="604"/>
    </location>
</feature>
<dbReference type="GO" id="GO:0004557">
    <property type="term" value="F:alpha-galactosidase activity"/>
    <property type="evidence" value="ECO:0007669"/>
    <property type="project" value="UniProtKB-EC"/>
</dbReference>
<dbReference type="SUPFAM" id="SSF51445">
    <property type="entry name" value="(Trans)glycosidases"/>
    <property type="match status" value="1"/>
</dbReference>
<dbReference type="Pfam" id="PF02065">
    <property type="entry name" value="Melibiase"/>
    <property type="match status" value="1"/>
</dbReference>
<dbReference type="EMBL" id="POTW01000092">
    <property type="protein sequence ID" value="PZF80325.1"/>
    <property type="molecule type" value="Genomic_DNA"/>
</dbReference>
<gene>
    <name evidence="5" type="ORF">C1I92_26615</name>
</gene>
<reference evidence="5 6" key="1">
    <citation type="submission" date="2018-01" db="EMBL/GenBank/DDBJ databases">
        <title>Draft genome sequence of Jiangella sp. GTF31.</title>
        <authorList>
            <person name="Sahin N."/>
            <person name="Ay H."/>
            <person name="Saygin H."/>
        </authorList>
    </citation>
    <scope>NUCLEOTIDE SEQUENCE [LARGE SCALE GENOMIC DNA]</scope>
    <source>
        <strain evidence="5 6">GTF31</strain>
    </source>
</reference>
<accession>A0A2W2AYN8</accession>
<protein>
    <recommendedName>
        <fullName evidence="2">alpha-galactosidase</fullName>
        <ecNumber evidence="2">3.2.1.22</ecNumber>
    </recommendedName>
</protein>
<organism evidence="5 6">
    <name type="scientific">Jiangella anatolica</name>
    <dbReference type="NCBI Taxonomy" id="2670374"/>
    <lineage>
        <taxon>Bacteria</taxon>
        <taxon>Bacillati</taxon>
        <taxon>Actinomycetota</taxon>
        <taxon>Actinomycetes</taxon>
        <taxon>Jiangellales</taxon>
        <taxon>Jiangellaceae</taxon>
        <taxon>Jiangella</taxon>
    </lineage>
</organism>
<comment type="catalytic activity">
    <reaction evidence="1">
        <text>Hydrolysis of terminal, non-reducing alpha-D-galactose residues in alpha-D-galactosides, including galactose oligosaccharides, galactomannans and galactolipids.</text>
        <dbReference type="EC" id="3.2.1.22"/>
    </reaction>
</comment>
<dbReference type="PRINTS" id="PR00743">
    <property type="entry name" value="GLHYDRLASE36"/>
</dbReference>
<proteinExistence type="predicted"/>
<dbReference type="InterPro" id="IPR013785">
    <property type="entry name" value="Aldolase_TIM"/>
</dbReference>
<dbReference type="Pfam" id="PF16875">
    <property type="entry name" value="Glyco_hydro_36N"/>
    <property type="match status" value="1"/>
</dbReference>
<evidence type="ECO:0000256" key="2">
    <source>
        <dbReference type="ARBA" id="ARBA00012755"/>
    </source>
</evidence>
<dbReference type="AlphaFoldDB" id="A0A2W2AYN8"/>
<dbReference type="RefSeq" id="WP_111257658.1">
    <property type="nucleotide sequence ID" value="NZ_POTW01000092.1"/>
</dbReference>